<accession>A0A6C0D7C8</accession>
<dbReference type="InterPro" id="IPR029044">
    <property type="entry name" value="Nucleotide-diphossugar_trans"/>
</dbReference>
<evidence type="ECO:0000256" key="1">
    <source>
        <dbReference type="ARBA" id="ARBA00006739"/>
    </source>
</evidence>
<dbReference type="PANTHER" id="PTHR43685:SF5">
    <property type="entry name" value="GLYCOSYLTRANSFERASE EPSE-RELATED"/>
    <property type="match status" value="1"/>
</dbReference>
<reference evidence="5" key="1">
    <citation type="journal article" date="2020" name="Nature">
        <title>Giant virus diversity and host interactions through global metagenomics.</title>
        <authorList>
            <person name="Schulz F."/>
            <person name="Roux S."/>
            <person name="Paez-Espino D."/>
            <person name="Jungbluth S."/>
            <person name="Walsh D.A."/>
            <person name="Denef V.J."/>
            <person name="McMahon K.D."/>
            <person name="Konstantinidis K.T."/>
            <person name="Eloe-Fadrosh E.A."/>
            <person name="Kyrpides N.C."/>
            <person name="Woyke T."/>
        </authorList>
    </citation>
    <scope>NUCLEOTIDE SEQUENCE</scope>
    <source>
        <strain evidence="5">GVMAG-M-3300023174-129</strain>
    </source>
</reference>
<dbReference type="InterPro" id="IPR011735">
    <property type="entry name" value="WlaTC/HtrL_glycosyltransf"/>
</dbReference>
<dbReference type="AlphaFoldDB" id="A0A6C0D7C8"/>
<dbReference type="InterPro" id="IPR001173">
    <property type="entry name" value="Glyco_trans_2-like"/>
</dbReference>
<dbReference type="PANTHER" id="PTHR43685">
    <property type="entry name" value="GLYCOSYLTRANSFERASE"/>
    <property type="match status" value="1"/>
</dbReference>
<evidence type="ECO:0000259" key="4">
    <source>
        <dbReference type="Pfam" id="PF00535"/>
    </source>
</evidence>
<proteinExistence type="inferred from homology"/>
<dbReference type="EMBL" id="MN739544">
    <property type="protein sequence ID" value="QHT12373.1"/>
    <property type="molecule type" value="Genomic_DNA"/>
</dbReference>
<keyword evidence="2" id="KW-0328">Glycosyltransferase</keyword>
<dbReference type="Pfam" id="PF00535">
    <property type="entry name" value="Glycos_transf_2"/>
    <property type="match status" value="1"/>
</dbReference>
<dbReference type="Pfam" id="PF09612">
    <property type="entry name" value="HtrL_YibB"/>
    <property type="match status" value="1"/>
</dbReference>
<sequence>MSFVTILTPLFNGIEYFEECYNSVVGQTETNWKWIIGVNGHEEDSLHLNISDPRILIKYYTTKGKVDTLNKMMEDVSTEYICLLDVDDVWFATKLEVQKKILNEHSFIDVLSSNCQYIGELNHVPNLPSGRVTLETLFQINPIVNSSIIMKSKLAFWKNRFHLEDYDLWFRLALENKVLVSIPEPLIFHRIHSASAFNSSGIQNPNALIQYYKNQVKDITVVSAYYPVKSKNSIDDYLKWLEFWKHIPCNLVFFTTPELVETLDSIRSNYKEKTKIISLPFLELEAFKRYNQEMWINEKLKDDEHYHTPELYVLWYEKKEFVKKAIEQNYFNTSKFIWCDAGICRHNEWIPQLLNFPRCDRISNTKFNVLRITDFENENDFQKINCVGGGILAATKEVWLTYYSKYDTMLKTYLEQNRFIGKDQSIIASMIQNEPEFFELIPIIDEFKESGYFCWFSLLFYFSR</sequence>
<dbReference type="InterPro" id="IPR050834">
    <property type="entry name" value="Glycosyltransf_2"/>
</dbReference>
<keyword evidence="3" id="KW-0808">Transferase</keyword>
<organism evidence="5">
    <name type="scientific">viral metagenome</name>
    <dbReference type="NCBI Taxonomy" id="1070528"/>
    <lineage>
        <taxon>unclassified sequences</taxon>
        <taxon>metagenomes</taxon>
        <taxon>organismal metagenomes</taxon>
    </lineage>
</organism>
<evidence type="ECO:0000256" key="2">
    <source>
        <dbReference type="ARBA" id="ARBA00022676"/>
    </source>
</evidence>
<dbReference type="SUPFAM" id="SSF53448">
    <property type="entry name" value="Nucleotide-diphospho-sugar transferases"/>
    <property type="match status" value="1"/>
</dbReference>
<name>A0A6C0D7C8_9ZZZZ</name>
<dbReference type="Gene3D" id="3.90.550.10">
    <property type="entry name" value="Spore Coat Polysaccharide Biosynthesis Protein SpsA, Chain A"/>
    <property type="match status" value="1"/>
</dbReference>
<evidence type="ECO:0000256" key="3">
    <source>
        <dbReference type="ARBA" id="ARBA00022679"/>
    </source>
</evidence>
<protein>
    <recommendedName>
        <fullName evidence="4">Glycosyltransferase 2-like domain-containing protein</fullName>
    </recommendedName>
</protein>
<feature type="domain" description="Glycosyltransferase 2-like" evidence="4">
    <location>
        <begin position="5"/>
        <end position="120"/>
    </location>
</feature>
<evidence type="ECO:0000313" key="5">
    <source>
        <dbReference type="EMBL" id="QHT12373.1"/>
    </source>
</evidence>
<dbReference type="GO" id="GO:0016757">
    <property type="term" value="F:glycosyltransferase activity"/>
    <property type="evidence" value="ECO:0007669"/>
    <property type="project" value="UniProtKB-KW"/>
</dbReference>
<comment type="similarity">
    <text evidence="1">Belongs to the glycosyltransferase 2 family.</text>
</comment>